<feature type="region of interest" description="Disordered" evidence="1">
    <location>
        <begin position="1"/>
        <end position="26"/>
    </location>
</feature>
<gene>
    <name evidence="2" type="ORF">BJY18_001449</name>
</gene>
<dbReference type="AlphaFoldDB" id="A0A840ISI9"/>
<reference evidence="2 3" key="1">
    <citation type="submission" date="2020-08" db="EMBL/GenBank/DDBJ databases">
        <title>Sequencing the genomes of 1000 actinobacteria strains.</title>
        <authorList>
            <person name="Klenk H.-P."/>
        </authorList>
    </citation>
    <scope>NUCLEOTIDE SEQUENCE [LARGE SCALE GENOMIC DNA]</scope>
    <source>
        <strain evidence="2 3">DSM 45859</strain>
    </source>
</reference>
<keyword evidence="3" id="KW-1185">Reference proteome</keyword>
<evidence type="ECO:0000313" key="3">
    <source>
        <dbReference type="Proteomes" id="UP000581769"/>
    </source>
</evidence>
<dbReference type="RefSeq" id="WP_184778753.1">
    <property type="nucleotide sequence ID" value="NZ_JACHMG010000001.1"/>
</dbReference>
<dbReference type="EMBL" id="JACHMG010000001">
    <property type="protein sequence ID" value="MBB4683964.1"/>
    <property type="molecule type" value="Genomic_DNA"/>
</dbReference>
<evidence type="ECO:0000313" key="2">
    <source>
        <dbReference type="EMBL" id="MBB4683964.1"/>
    </source>
</evidence>
<accession>A0A840ISI9</accession>
<comment type="caution">
    <text evidence="2">The sequence shown here is derived from an EMBL/GenBank/DDBJ whole genome shotgun (WGS) entry which is preliminary data.</text>
</comment>
<organism evidence="2 3">
    <name type="scientific">Amycolatopsis jiangsuensis</name>
    <dbReference type="NCBI Taxonomy" id="1181879"/>
    <lineage>
        <taxon>Bacteria</taxon>
        <taxon>Bacillati</taxon>
        <taxon>Actinomycetota</taxon>
        <taxon>Actinomycetes</taxon>
        <taxon>Pseudonocardiales</taxon>
        <taxon>Pseudonocardiaceae</taxon>
        <taxon>Amycolatopsis</taxon>
    </lineage>
</organism>
<sequence>MTGRPPATDDERTPRQPPSQISEESWAYWRPIVAAMEPMTHEQLADVAAILRRIQARHDSTGTDISG</sequence>
<dbReference type="Proteomes" id="UP000581769">
    <property type="component" value="Unassembled WGS sequence"/>
</dbReference>
<protein>
    <submittedName>
        <fullName evidence="2">Uncharacterized protein</fullName>
    </submittedName>
</protein>
<name>A0A840ISI9_9PSEU</name>
<proteinExistence type="predicted"/>
<evidence type="ECO:0000256" key="1">
    <source>
        <dbReference type="SAM" id="MobiDB-lite"/>
    </source>
</evidence>